<evidence type="ECO:0000259" key="6">
    <source>
        <dbReference type="Pfam" id="PF02878"/>
    </source>
</evidence>
<dbReference type="CDD" id="cd04181">
    <property type="entry name" value="NTP_transferase"/>
    <property type="match status" value="1"/>
</dbReference>
<evidence type="ECO:0000313" key="10">
    <source>
        <dbReference type="EMBL" id="OGC40804.1"/>
    </source>
</evidence>
<name>A0A1F4U765_UNCSA</name>
<feature type="domain" description="Alpha-D-phosphohexomutase alpha/beta/alpha" evidence="7">
    <location>
        <begin position="497"/>
        <end position="597"/>
    </location>
</feature>
<reference evidence="10 11" key="1">
    <citation type="journal article" date="2016" name="Nat. Commun.">
        <title>Thousands of microbial genomes shed light on interconnected biogeochemical processes in an aquifer system.</title>
        <authorList>
            <person name="Anantharaman K."/>
            <person name="Brown C.T."/>
            <person name="Hug L.A."/>
            <person name="Sharon I."/>
            <person name="Castelle C.J."/>
            <person name="Probst A.J."/>
            <person name="Thomas B.C."/>
            <person name="Singh A."/>
            <person name="Wilkins M.J."/>
            <person name="Karaoz U."/>
            <person name="Brodie E.L."/>
            <person name="Williams K.H."/>
            <person name="Hubbard S.S."/>
            <person name="Banfield J.F."/>
        </authorList>
    </citation>
    <scope>NUCLEOTIDE SEQUENCE [LARGE SCALE GENOMIC DNA]</scope>
</reference>
<keyword evidence="4" id="KW-0597">Phosphoprotein</keyword>
<evidence type="ECO:0000259" key="8">
    <source>
        <dbReference type="Pfam" id="PF02880"/>
    </source>
</evidence>
<dbReference type="Pfam" id="PF02879">
    <property type="entry name" value="PGM_PMM_II"/>
    <property type="match status" value="1"/>
</dbReference>
<dbReference type="Pfam" id="PF00483">
    <property type="entry name" value="NTP_transferase"/>
    <property type="match status" value="1"/>
</dbReference>
<evidence type="ECO:0008006" key="12">
    <source>
        <dbReference type="Google" id="ProtNLM"/>
    </source>
</evidence>
<dbReference type="EMBL" id="MEUJ01000002">
    <property type="protein sequence ID" value="OGC40804.1"/>
    <property type="molecule type" value="Genomic_DNA"/>
</dbReference>
<dbReference type="InterPro" id="IPR005846">
    <property type="entry name" value="A-D-PHexomutase_a/b/a-III"/>
</dbReference>
<comment type="caution">
    <text evidence="10">The sequence shown here is derived from an EMBL/GenBank/DDBJ whole genome shotgun (WGS) entry which is preliminary data.</text>
</comment>
<evidence type="ECO:0000259" key="9">
    <source>
        <dbReference type="Pfam" id="PF25084"/>
    </source>
</evidence>
<dbReference type="Gene3D" id="3.40.120.10">
    <property type="entry name" value="Alpha-D-Glucose-1,6-Bisphosphate, subunit A, domain 3"/>
    <property type="match status" value="3"/>
</dbReference>
<dbReference type="Pfam" id="PF02878">
    <property type="entry name" value="PGM_PMM_I"/>
    <property type="match status" value="1"/>
</dbReference>
<dbReference type="InterPro" id="IPR029044">
    <property type="entry name" value="Nucleotide-diphossugar_trans"/>
</dbReference>
<keyword evidence="3" id="KW-0963">Cytoplasm</keyword>
<dbReference type="SUPFAM" id="SSF53738">
    <property type="entry name" value="Phosphoglucomutase, first 3 domains"/>
    <property type="match status" value="3"/>
</dbReference>
<evidence type="ECO:0000259" key="5">
    <source>
        <dbReference type="Pfam" id="PF00483"/>
    </source>
</evidence>
<dbReference type="Gene3D" id="3.90.550.10">
    <property type="entry name" value="Spore Coat Polysaccharide Biosynthesis Protein SpsA, Chain A"/>
    <property type="match status" value="1"/>
</dbReference>
<evidence type="ECO:0000256" key="2">
    <source>
        <dbReference type="ARBA" id="ARBA00010231"/>
    </source>
</evidence>
<dbReference type="InterPro" id="IPR016055">
    <property type="entry name" value="A-D-PHexomutase_a/b/a-I/II/III"/>
</dbReference>
<evidence type="ECO:0000256" key="4">
    <source>
        <dbReference type="ARBA" id="ARBA00022553"/>
    </source>
</evidence>
<feature type="domain" description="Alpha-D-phosphohexomutase alpha/beta/alpha" evidence="8">
    <location>
        <begin position="602"/>
        <end position="706"/>
    </location>
</feature>
<evidence type="ECO:0000259" key="7">
    <source>
        <dbReference type="Pfam" id="PF02879"/>
    </source>
</evidence>
<comment type="subcellular location">
    <subcellularLocation>
        <location evidence="1">Cytoplasm</location>
        <location evidence="1">Cytosol</location>
    </subcellularLocation>
</comment>
<dbReference type="SUPFAM" id="SSF53448">
    <property type="entry name" value="Nucleotide-diphospho-sugar transferases"/>
    <property type="match status" value="1"/>
</dbReference>
<dbReference type="InterPro" id="IPR005844">
    <property type="entry name" value="A-D-PHexomutase_a/b/a-I"/>
</dbReference>
<dbReference type="PANTHER" id="PTHR22572">
    <property type="entry name" value="SUGAR-1-PHOSPHATE GUANYL TRANSFERASE"/>
    <property type="match status" value="1"/>
</dbReference>
<sequence length="791" mass="86252">MKAIVLAGGLGTRLHPLTVDLPKPMVRVGDRPLLEYVVGLLKKHGFTDITMLLYYQPEIIKKHFGGGENFGVKISYVEAKEDFGTAGAVKYAAKGISGTFLVISADLITDFNLSAAVVFHKEKKSLATMVLTRVENPLPYGIVILEEDGRIKQFLEKPSWSEVFSDTINCGIYCLESEVLKHIPDRKLFDFSQNLFPSLLFEGRPLYGFVADGSWKDIGDLTEYRAAQMGAAYVDPSAIIAPDAGIEKSVIGRGCRIEAGAKVVESIVWDNVRIGAGAKIDKAIIASNVSIGANALVEEGSVVGNAAKIGAGAEVRSFVKIWPGKEIEERAVVSRSVIWRKRAKRGIFGPYGVTGICNVEITPEFAASLGAAYGRFLGEGSFVSASRDSHKSSRMIFRALISGLVSSGVNVSDLEDVPIPLNRFEIGSLEAKGGLHVRKSPYDPEVIDIQFFNEAGKNLPSGAEKKIERLFFSGDFPLAPIDRVGEISFPYHRVAESYKEAILSLIDVPLIRAANFKIVVDYAYGSASKIFPSILGEVGVEVISLNAYIDASKITKTGEMFKGQLDSVSRIVSTLKADLGVTFDTGAEKIFLCDENGGIHLGDSELALVSLLFLKRKQGAKIAVPVRASSVIEKLVQKNGASVIRTKTGLGAMMEMASRVDFVGEPLGGFIFSAEHPFFDAIFSTLKILELMARERTGLSRLVREIPPINMVSRQVKCPAEIRGKILRTLVERSKNNKLDLTDGVKIFYDNNWILVLPDPIHPVIHLSAEAENAEKAEELLEKYENSLCLV</sequence>
<proteinExistence type="inferred from homology"/>
<dbReference type="Gene3D" id="3.30.310.50">
    <property type="entry name" value="Alpha-D-phosphohexomutase, C-terminal domain"/>
    <property type="match status" value="1"/>
</dbReference>
<organism evidence="10 11">
    <name type="scientific">candidate division WOR-1 bacterium RIFOXYC2_FULL_46_14</name>
    <dbReference type="NCBI Taxonomy" id="1802587"/>
    <lineage>
        <taxon>Bacteria</taxon>
        <taxon>Bacillati</taxon>
        <taxon>Saganbacteria</taxon>
    </lineage>
</organism>
<dbReference type="Gene3D" id="2.160.10.10">
    <property type="entry name" value="Hexapeptide repeat proteins"/>
    <property type="match status" value="1"/>
</dbReference>
<dbReference type="AlphaFoldDB" id="A0A1F4U765"/>
<dbReference type="GO" id="GO:0016868">
    <property type="term" value="F:intramolecular phosphotransferase activity"/>
    <property type="evidence" value="ECO:0007669"/>
    <property type="project" value="InterPro"/>
</dbReference>
<evidence type="ECO:0000256" key="1">
    <source>
        <dbReference type="ARBA" id="ARBA00004514"/>
    </source>
</evidence>
<evidence type="ECO:0000256" key="3">
    <source>
        <dbReference type="ARBA" id="ARBA00022490"/>
    </source>
</evidence>
<protein>
    <recommendedName>
        <fullName evidence="12">Nucleotidyltransferase</fullName>
    </recommendedName>
</protein>
<dbReference type="InterPro" id="IPR036900">
    <property type="entry name" value="A-D-PHexomutase_C_sf"/>
</dbReference>
<dbReference type="Pfam" id="PF25084">
    <property type="entry name" value="LbH_EIF2B"/>
    <property type="match status" value="1"/>
</dbReference>
<dbReference type="Proteomes" id="UP000179242">
    <property type="component" value="Unassembled WGS sequence"/>
</dbReference>
<feature type="domain" description="Alpha-D-phosphohexomutase alpha/beta/alpha" evidence="6">
    <location>
        <begin position="347"/>
        <end position="476"/>
    </location>
</feature>
<dbReference type="InterPro" id="IPR005835">
    <property type="entry name" value="NTP_transferase_dom"/>
</dbReference>
<dbReference type="SUPFAM" id="SSF55957">
    <property type="entry name" value="Phosphoglucomutase, C-terminal domain"/>
    <property type="match status" value="1"/>
</dbReference>
<feature type="domain" description="EIF2B subunit epsilon/gamma LbH" evidence="9">
    <location>
        <begin position="234"/>
        <end position="314"/>
    </location>
</feature>
<feature type="domain" description="Nucleotidyl transferase" evidence="5">
    <location>
        <begin position="2"/>
        <end position="229"/>
    </location>
</feature>
<dbReference type="InterPro" id="IPR056764">
    <property type="entry name" value="LbH_EIF2B3/5"/>
</dbReference>
<dbReference type="InterPro" id="IPR005845">
    <property type="entry name" value="A-D-PHexomutase_a/b/a-II"/>
</dbReference>
<comment type="similarity">
    <text evidence="2">Belongs to the phosphohexose mutase family.</text>
</comment>
<accession>A0A1F4U765</accession>
<dbReference type="InterPro" id="IPR050486">
    <property type="entry name" value="Mannose-1P_guanyltransferase"/>
</dbReference>
<dbReference type="CDD" id="cd03356">
    <property type="entry name" value="LbH_G1P_AT_C_like"/>
    <property type="match status" value="1"/>
</dbReference>
<gene>
    <name evidence="10" type="ORF">A2438_00700</name>
</gene>
<evidence type="ECO:0000313" key="11">
    <source>
        <dbReference type="Proteomes" id="UP000179242"/>
    </source>
</evidence>
<dbReference type="GO" id="GO:0005975">
    <property type="term" value="P:carbohydrate metabolic process"/>
    <property type="evidence" value="ECO:0007669"/>
    <property type="project" value="InterPro"/>
</dbReference>
<dbReference type="Pfam" id="PF02880">
    <property type="entry name" value="PGM_PMM_III"/>
    <property type="match status" value="1"/>
</dbReference>